<dbReference type="GO" id="GO:0046872">
    <property type="term" value="F:metal ion binding"/>
    <property type="evidence" value="ECO:0007669"/>
    <property type="project" value="InterPro"/>
</dbReference>
<dbReference type="Pfam" id="PF08367">
    <property type="entry name" value="M16C_assoc"/>
    <property type="match status" value="1"/>
</dbReference>
<sequence>MRIPEEYQVLQREKIEDIQSEGWLLRHKKSGARVLLLENQDENKVFHITFRTPPEDSTGVAHILEHSVLCGSREFPLKDPFVELVKGSLNTFLNAMTYPDKTMYPVASCNDQDFQNLMHVYLDAVFYPNIYSQEEIFRQEGWSYQLESLEEPLKYNGVVYNEMKGVFSSAEELLNRKVFDTLFPDNAYGVESGGDPECIPQLTYEQFLDFHRTYYHPSNSYIYLYGNMDMEEKLRWMDEQYLSHFSLQPVDSAIRPQEPFGQMANLTLEYPVGEQESEEENTYLSWSAVVGDGLDVEQGLAFQVLEYALLDAPGAPLKQALLDAGLGKDVIGSYEDGIYQPFFSVMAKNARTEDRERFCQVIHDTLEELAQKGIGKKALLAGINYFEFRFREADYSSYPKGLMYGIDVMDSWLYDEEAPFSYLKQLAHYESLKEKAQGDYFQQLIRERLLNNPHSALVTAVPRRGLAAEQEKKLAEELAQKKASMSQEELQELVRKTAALKEYQEREDSPEAVASIPRLSREDIGRETLQLYNQERQEEGTLVLFHELYTSGISYVTLLFDTSRVPDELIPYLGLLRAVLGYVNTEHYSYDQLFHEINGNSGGIYCGLHTYEQEDDQRDCCRMFGVKAKCLYSQLEFVFRMIREIITTSKVRDEKRMREILARQRSRLEASLPGSGHVTAVYRSSAYFSPSASFQDRTSGIGYYWTVAELEQNFDQRKEEIFSSLERLMKLIFRPENLMVSYTSDREGYAPLPEQIGLLKGELWGEPAEEGGFSFRPEKKNEGFKTAGQVQYVAASGNFRQAGFAYTGALRILKVIFNYEYLWTNIRVKGGAYGCMSGFKRNGDSYLVSYRDPNLRKTLETFRGAAGYLRSFEADEEEMTKYIIGTISEMDVPLTPSGKGGASLNAYMCRVSREQLQRERDQVLSATAKDIRALADYIEAIVSQENICVVGSENAIDAEAGLFGQVEALIK</sequence>
<accession>A0A9D1JGG2</accession>
<protein>
    <submittedName>
        <fullName evidence="3">Insulinase family protein</fullName>
    </submittedName>
</protein>
<organism evidence="3 4">
    <name type="scientific">Candidatus Egerieimonas intestinavium</name>
    <dbReference type="NCBI Taxonomy" id="2840777"/>
    <lineage>
        <taxon>Bacteria</taxon>
        <taxon>Bacillati</taxon>
        <taxon>Bacillota</taxon>
        <taxon>Clostridia</taxon>
        <taxon>Lachnospirales</taxon>
        <taxon>Lachnospiraceae</taxon>
        <taxon>Lachnospiraceae incertae sedis</taxon>
        <taxon>Candidatus Egerieimonas</taxon>
    </lineage>
</organism>
<keyword evidence="1" id="KW-0175">Coiled coil</keyword>
<dbReference type="Pfam" id="PF05193">
    <property type="entry name" value="Peptidase_M16_C"/>
    <property type="match status" value="1"/>
</dbReference>
<evidence type="ECO:0000259" key="2">
    <source>
        <dbReference type="SMART" id="SM01264"/>
    </source>
</evidence>
<dbReference type="PANTHER" id="PTHR43016">
    <property type="entry name" value="PRESEQUENCE PROTEASE"/>
    <property type="match status" value="1"/>
</dbReference>
<reference evidence="3" key="1">
    <citation type="submission" date="2020-10" db="EMBL/GenBank/DDBJ databases">
        <authorList>
            <person name="Gilroy R."/>
        </authorList>
    </citation>
    <scope>NUCLEOTIDE SEQUENCE</scope>
    <source>
        <strain evidence="3">ChiSxjej1B13-7041</strain>
    </source>
</reference>
<dbReference type="Pfam" id="PF00675">
    <property type="entry name" value="Peptidase_M16"/>
    <property type="match status" value="1"/>
</dbReference>
<feature type="coiled-coil region" evidence="1">
    <location>
        <begin position="468"/>
        <end position="506"/>
    </location>
</feature>
<dbReference type="InterPro" id="IPR011765">
    <property type="entry name" value="Pept_M16_N"/>
</dbReference>
<reference evidence="3" key="2">
    <citation type="journal article" date="2021" name="PeerJ">
        <title>Extensive microbial diversity within the chicken gut microbiome revealed by metagenomics and culture.</title>
        <authorList>
            <person name="Gilroy R."/>
            <person name="Ravi A."/>
            <person name="Getino M."/>
            <person name="Pursley I."/>
            <person name="Horton D.L."/>
            <person name="Alikhan N.F."/>
            <person name="Baker D."/>
            <person name="Gharbi K."/>
            <person name="Hall N."/>
            <person name="Watson M."/>
            <person name="Adriaenssens E.M."/>
            <person name="Foster-Nyarko E."/>
            <person name="Jarju S."/>
            <person name="Secka A."/>
            <person name="Antonio M."/>
            <person name="Oren A."/>
            <person name="Chaudhuri R.R."/>
            <person name="La Ragione R."/>
            <person name="Hildebrand F."/>
            <person name="Pallen M.J."/>
        </authorList>
    </citation>
    <scope>NUCLEOTIDE SEQUENCE</scope>
    <source>
        <strain evidence="3">ChiSxjej1B13-7041</strain>
    </source>
</reference>
<dbReference type="GO" id="GO:0004222">
    <property type="term" value="F:metalloendopeptidase activity"/>
    <property type="evidence" value="ECO:0007669"/>
    <property type="project" value="TreeGrafter"/>
</dbReference>
<gene>
    <name evidence="3" type="ORF">IAB98_11190</name>
</gene>
<dbReference type="SMART" id="SM01264">
    <property type="entry name" value="M16C_associated"/>
    <property type="match status" value="1"/>
</dbReference>
<evidence type="ECO:0000313" key="4">
    <source>
        <dbReference type="Proteomes" id="UP000886841"/>
    </source>
</evidence>
<evidence type="ECO:0000313" key="3">
    <source>
        <dbReference type="EMBL" id="HIR93969.1"/>
    </source>
</evidence>
<evidence type="ECO:0000256" key="1">
    <source>
        <dbReference type="SAM" id="Coils"/>
    </source>
</evidence>
<comment type="caution">
    <text evidence="3">The sequence shown here is derived from an EMBL/GenBank/DDBJ whole genome shotgun (WGS) entry which is preliminary data.</text>
</comment>
<feature type="domain" description="Peptidase M16C associated" evidence="2">
    <location>
        <begin position="460"/>
        <end position="710"/>
    </location>
</feature>
<dbReference type="AlphaFoldDB" id="A0A9D1JGG2"/>
<dbReference type="InterPro" id="IPR007863">
    <property type="entry name" value="Peptidase_M16_C"/>
</dbReference>
<dbReference type="PANTHER" id="PTHR43016:SF13">
    <property type="entry name" value="PRESEQUENCE PROTEASE, MITOCHONDRIAL"/>
    <property type="match status" value="1"/>
</dbReference>
<dbReference type="InterPro" id="IPR011249">
    <property type="entry name" value="Metalloenz_LuxS/M16"/>
</dbReference>
<dbReference type="SUPFAM" id="SSF63411">
    <property type="entry name" value="LuxS/MPP-like metallohydrolase"/>
    <property type="match status" value="4"/>
</dbReference>
<dbReference type="Pfam" id="PF22516">
    <property type="entry name" value="PreP_C"/>
    <property type="match status" value="1"/>
</dbReference>
<dbReference type="InterPro" id="IPR013578">
    <property type="entry name" value="Peptidase_M16C_assoc"/>
</dbReference>
<name>A0A9D1JGG2_9FIRM</name>
<proteinExistence type="predicted"/>
<dbReference type="Proteomes" id="UP000886841">
    <property type="component" value="Unassembled WGS sequence"/>
</dbReference>
<dbReference type="GO" id="GO:0016485">
    <property type="term" value="P:protein processing"/>
    <property type="evidence" value="ECO:0007669"/>
    <property type="project" value="TreeGrafter"/>
</dbReference>
<dbReference type="Gene3D" id="3.30.830.10">
    <property type="entry name" value="Metalloenzyme, LuxS/M16 peptidase-like"/>
    <property type="match status" value="4"/>
</dbReference>
<dbReference type="InterPro" id="IPR055130">
    <property type="entry name" value="PreP_C"/>
</dbReference>
<dbReference type="FunFam" id="3.30.830.10:FF:000034">
    <property type="entry name" value="presequence protease 1, chloroplastic/mitochondrial"/>
    <property type="match status" value="1"/>
</dbReference>
<dbReference type="EMBL" id="DVHU01000100">
    <property type="protein sequence ID" value="HIR93969.1"/>
    <property type="molecule type" value="Genomic_DNA"/>
</dbReference>